<sequence>MTTSEAPQPDPSTPEPVPVPTDAVPADEAVATPEPERGAVPQDAVPADAVPAVAAAQSAEAAATPEAGTVSEPDAVPTSEAVPVPQDAVPADAVPAVAAAQPAEAAATPEAEVGTEPEPVPVPTSAPASRDAVPGVAPDPRLLMAREAEPVTEPAAEEPAVAAGAPEPTLVLAAAEPAPAAPAAPAPPLPLGMVPPQPGVPHPYGEAVAPAAQAPTYWALPPQYAPKVRKERPWLRTFGRWATAVGVLAVVGSVTAALVAAPARTDIPGLKTPTDGRWSFPALTLPTLPPGNGPSDASAEHVHRVDLRSLLLPAPAGATVEAGLPGAGGWYPTSSLLGLFASSGLVQIKNALQDAGLRHVAATGWTMPDGTHTEIYLQQFRSSATATQADTAESISGYLSAAPDAVSGGAGDLGSLSSATVRSALAASGHPAVTYAYLPIGDTELLVVMSNPKRVPVVDFQQVMLLENRLLTA</sequence>
<reference evidence="3" key="1">
    <citation type="submission" date="2016-10" db="EMBL/GenBank/DDBJ databases">
        <authorList>
            <person name="Varghese N."/>
        </authorList>
    </citation>
    <scope>NUCLEOTIDE SEQUENCE [LARGE SCALE GENOMIC DNA]</scope>
    <source>
        <strain evidence="3">DSM 45096 / BCRC 16803 / CGMCC 4.1857 / CIP 109030 / JCM 12277 / KCTC 19219 / NBRC 100920 / 33214</strain>
    </source>
</reference>
<name>A0A1H7J6H0_STRJI</name>
<keyword evidence="3" id="KW-1185">Reference proteome</keyword>
<dbReference type="Proteomes" id="UP000183015">
    <property type="component" value="Unassembled WGS sequence"/>
</dbReference>
<proteinExistence type="predicted"/>
<dbReference type="RefSeq" id="WP_075003789.1">
    <property type="nucleotide sequence ID" value="NZ_FOAZ01000003.1"/>
</dbReference>
<feature type="region of interest" description="Disordered" evidence="1">
    <location>
        <begin position="1"/>
        <end position="137"/>
    </location>
</feature>
<evidence type="ECO:0000256" key="1">
    <source>
        <dbReference type="SAM" id="MobiDB-lite"/>
    </source>
</evidence>
<dbReference type="STRING" id="235985.SAMN05414137_103144"/>
<feature type="compositionally biased region" description="Low complexity" evidence="1">
    <location>
        <begin position="80"/>
        <end position="117"/>
    </location>
</feature>
<evidence type="ECO:0000313" key="3">
    <source>
        <dbReference type="Proteomes" id="UP000183015"/>
    </source>
</evidence>
<accession>A0A1H7J6H0</accession>
<evidence type="ECO:0000313" key="2">
    <source>
        <dbReference type="EMBL" id="SEK69580.1"/>
    </source>
</evidence>
<gene>
    <name evidence="2" type="ORF">SAMN05414137_103144</name>
</gene>
<dbReference type="EMBL" id="FOAZ01000003">
    <property type="protein sequence ID" value="SEK69580.1"/>
    <property type="molecule type" value="Genomic_DNA"/>
</dbReference>
<feature type="compositionally biased region" description="Pro residues" evidence="1">
    <location>
        <begin position="8"/>
        <end position="19"/>
    </location>
</feature>
<feature type="compositionally biased region" description="Low complexity" evidence="1">
    <location>
        <begin position="20"/>
        <end position="70"/>
    </location>
</feature>
<dbReference type="AlphaFoldDB" id="A0A1H7J6H0"/>
<organism evidence="2 3">
    <name type="scientific">Streptacidiphilus jiangxiensis</name>
    <dbReference type="NCBI Taxonomy" id="235985"/>
    <lineage>
        <taxon>Bacteria</taxon>
        <taxon>Bacillati</taxon>
        <taxon>Actinomycetota</taxon>
        <taxon>Actinomycetes</taxon>
        <taxon>Kitasatosporales</taxon>
        <taxon>Streptomycetaceae</taxon>
        <taxon>Streptacidiphilus</taxon>
    </lineage>
</organism>
<protein>
    <submittedName>
        <fullName evidence="2">Uncharacterized protein</fullName>
    </submittedName>
</protein>